<dbReference type="PANTHER" id="PTHR30024:SF2">
    <property type="entry name" value="ABC TRANSPORTER SUBSTRATE-BINDING PROTEIN"/>
    <property type="match status" value="1"/>
</dbReference>
<dbReference type="Gene3D" id="3.40.190.10">
    <property type="entry name" value="Periplasmic binding protein-like II"/>
    <property type="match status" value="2"/>
</dbReference>
<protein>
    <submittedName>
        <fullName evidence="1">Aliphatic sulfonates-binding protein</fullName>
    </submittedName>
</protein>
<sequence length="335" mass="36745">MKKLLILFLLAVLVTISLTGCKGKGETADQISPGEKGYKIRIAEQFGLVYAPLMIAREKGFFEKYGLDVEWKRFGSGGAAREALASGDLDAAFMGIPPFLIGWDKGVPAKVALGYVVSPVSLVTYNPEIRSIKDLKPGYKIALPSPGSVQHILLSMAAERELGDPRALDDLLVALPHPDGAAAMIAKKDIHAHFTTPPYLFEELSQPGYVEILKGTEAFGGEFSFNVGLVTLKYHDENPQGYAAFIQGVNEAIAWINLNKREAAKILSPKFNLPEDKLYKYMTWEGMNYTTATYGLLEFAEFMKKTGYIGRLPKDLSEVAYENVLAVIGKREGGQ</sequence>
<keyword evidence="2" id="KW-1185">Reference proteome</keyword>
<reference evidence="1" key="1">
    <citation type="submission" date="2020-07" db="EMBL/GenBank/DDBJ databases">
        <title>Koleobacter methoxysyntrophicus gen. nov., sp. nov., a novel anaerobic bacterium isolated from deep subsurface oil field and proposal of Koleobacterales ord. nov. in the phylum Firmicutes.</title>
        <authorList>
            <person name="Sakamoto S."/>
            <person name="Tamaki H."/>
        </authorList>
    </citation>
    <scope>NUCLEOTIDE SEQUENCE</scope>
    <source>
        <strain evidence="1">NRmbB1</strain>
    </source>
</reference>
<dbReference type="KEGG" id="kme:H0A61_01041"/>
<dbReference type="Proteomes" id="UP000662904">
    <property type="component" value="Chromosome"/>
</dbReference>
<name>A0A8A0RM71_9FIRM</name>
<accession>A0A8A0RM71</accession>
<dbReference type="EMBL" id="CP059066">
    <property type="protein sequence ID" value="QSQ08698.1"/>
    <property type="molecule type" value="Genomic_DNA"/>
</dbReference>
<dbReference type="PROSITE" id="PS51257">
    <property type="entry name" value="PROKAR_LIPOPROTEIN"/>
    <property type="match status" value="1"/>
</dbReference>
<dbReference type="AlphaFoldDB" id="A0A8A0RM71"/>
<dbReference type="Pfam" id="PF13379">
    <property type="entry name" value="NMT1_2"/>
    <property type="match status" value="1"/>
</dbReference>
<gene>
    <name evidence="1" type="primary">ssuA_1</name>
    <name evidence="1" type="ORF">H0A61_01041</name>
</gene>
<proteinExistence type="predicted"/>
<dbReference type="SUPFAM" id="SSF53850">
    <property type="entry name" value="Periplasmic binding protein-like II"/>
    <property type="match status" value="1"/>
</dbReference>
<evidence type="ECO:0000313" key="2">
    <source>
        <dbReference type="Proteomes" id="UP000662904"/>
    </source>
</evidence>
<organism evidence="1 2">
    <name type="scientific">Koleobacter methoxysyntrophicus</name>
    <dbReference type="NCBI Taxonomy" id="2751313"/>
    <lineage>
        <taxon>Bacteria</taxon>
        <taxon>Bacillati</taxon>
        <taxon>Bacillota</taxon>
        <taxon>Clostridia</taxon>
        <taxon>Koleobacterales</taxon>
        <taxon>Koleobacteraceae</taxon>
        <taxon>Koleobacter</taxon>
    </lineage>
</organism>
<dbReference type="RefSeq" id="WP_206708901.1">
    <property type="nucleotide sequence ID" value="NZ_CP059066.1"/>
</dbReference>
<dbReference type="PANTHER" id="PTHR30024">
    <property type="entry name" value="ALIPHATIC SULFONATES-BINDING PROTEIN-RELATED"/>
    <property type="match status" value="1"/>
</dbReference>
<evidence type="ECO:0000313" key="1">
    <source>
        <dbReference type="EMBL" id="QSQ08698.1"/>
    </source>
</evidence>